<feature type="compositionally biased region" description="Gly residues" evidence="2">
    <location>
        <begin position="247"/>
        <end position="262"/>
    </location>
</feature>
<sequence length="283" mass="27308">MYDMLKLFQTGRSHMVVLTDSLAAVRAAEAAAEAARAAGDGEGTTAAEGGAEQEGRPATAGSGGGGGGGGSVFSRLLGSAADASDGAALERTGSGPAPFPNWSADEEGTYVPVGIITIEDVIEELMQAEIIDETDLFVDNERSVRVNAHVLAQALPAKIRQALQLNPHGASGAGGAGAGTGPAGGHWQAVSVGAAGAAATLSPGGAAGRESSAGGGPAGAGPTVTVRKANLRTLSADLAPRSPGAAGRAGTGSGGGAAGGRRGGGDEAGASLRQPLLQPGERS</sequence>
<keyword evidence="4" id="KW-1185">Reference proteome</keyword>
<evidence type="ECO:0000313" key="3">
    <source>
        <dbReference type="EMBL" id="KIY92515.1"/>
    </source>
</evidence>
<evidence type="ECO:0008006" key="5">
    <source>
        <dbReference type="Google" id="ProtNLM"/>
    </source>
</evidence>
<dbReference type="OrthoDB" id="784100at2759"/>
<dbReference type="RefSeq" id="XP_013891535.1">
    <property type="nucleotide sequence ID" value="XM_014036081.1"/>
</dbReference>
<dbReference type="GeneID" id="25733111"/>
<dbReference type="GO" id="GO:0010960">
    <property type="term" value="P:magnesium ion homeostasis"/>
    <property type="evidence" value="ECO:0007669"/>
    <property type="project" value="InterPro"/>
</dbReference>
<evidence type="ECO:0000313" key="4">
    <source>
        <dbReference type="Proteomes" id="UP000054498"/>
    </source>
</evidence>
<feature type="compositionally biased region" description="Low complexity" evidence="2">
    <location>
        <begin position="199"/>
        <end position="212"/>
    </location>
</feature>
<proteinExistence type="predicted"/>
<evidence type="ECO:0000256" key="2">
    <source>
        <dbReference type="SAM" id="MobiDB-lite"/>
    </source>
</evidence>
<keyword evidence="1" id="KW-0677">Repeat</keyword>
<gene>
    <name evidence="3" type="ORF">MNEG_15449</name>
</gene>
<dbReference type="Gene3D" id="3.10.580.10">
    <property type="entry name" value="CBS-domain"/>
    <property type="match status" value="1"/>
</dbReference>
<evidence type="ECO:0000256" key="1">
    <source>
        <dbReference type="ARBA" id="ARBA00022737"/>
    </source>
</evidence>
<dbReference type="PANTHER" id="PTHR12064">
    <property type="entry name" value="METAL TRANSPORTER CNNM"/>
    <property type="match status" value="1"/>
</dbReference>
<accession>A0A0D2MB00</accession>
<reference evidence="3 4" key="1">
    <citation type="journal article" date="2013" name="BMC Genomics">
        <title>Reconstruction of the lipid metabolism for the microalga Monoraphidium neglectum from its genome sequence reveals characteristics suitable for biofuel production.</title>
        <authorList>
            <person name="Bogen C."/>
            <person name="Al-Dilaimi A."/>
            <person name="Albersmeier A."/>
            <person name="Wichmann J."/>
            <person name="Grundmann M."/>
            <person name="Rupp O."/>
            <person name="Lauersen K.J."/>
            <person name="Blifernez-Klassen O."/>
            <person name="Kalinowski J."/>
            <person name="Goesmann A."/>
            <person name="Mussgnug J.H."/>
            <person name="Kruse O."/>
        </authorList>
    </citation>
    <scope>NUCLEOTIDE SEQUENCE [LARGE SCALE GENOMIC DNA]</scope>
    <source>
        <strain evidence="3 4">SAG 48.87</strain>
    </source>
</reference>
<feature type="region of interest" description="Disordered" evidence="2">
    <location>
        <begin position="36"/>
        <end position="67"/>
    </location>
</feature>
<dbReference type="InterPro" id="IPR045095">
    <property type="entry name" value="ACDP"/>
</dbReference>
<feature type="region of interest" description="Disordered" evidence="2">
    <location>
        <begin position="84"/>
        <end position="106"/>
    </location>
</feature>
<name>A0A0D2MB00_9CHLO</name>
<dbReference type="KEGG" id="mng:MNEG_15449"/>
<protein>
    <recommendedName>
        <fullName evidence="5">CNNM transmembrane domain-containing protein</fullName>
    </recommendedName>
</protein>
<dbReference type="AlphaFoldDB" id="A0A0D2MB00"/>
<feature type="region of interest" description="Disordered" evidence="2">
    <location>
        <begin position="199"/>
        <end position="283"/>
    </location>
</feature>
<organism evidence="3 4">
    <name type="scientific">Monoraphidium neglectum</name>
    <dbReference type="NCBI Taxonomy" id="145388"/>
    <lineage>
        <taxon>Eukaryota</taxon>
        <taxon>Viridiplantae</taxon>
        <taxon>Chlorophyta</taxon>
        <taxon>core chlorophytes</taxon>
        <taxon>Chlorophyceae</taxon>
        <taxon>CS clade</taxon>
        <taxon>Sphaeropleales</taxon>
        <taxon>Selenastraceae</taxon>
        <taxon>Monoraphidium</taxon>
    </lineage>
</organism>
<dbReference type="EMBL" id="KK105554">
    <property type="protein sequence ID" value="KIY92515.1"/>
    <property type="molecule type" value="Genomic_DNA"/>
</dbReference>
<dbReference type="STRING" id="145388.A0A0D2MB00"/>
<dbReference type="Proteomes" id="UP000054498">
    <property type="component" value="Unassembled WGS sequence"/>
</dbReference>
<feature type="compositionally biased region" description="Low complexity" evidence="2">
    <location>
        <begin position="36"/>
        <end position="50"/>
    </location>
</feature>
<dbReference type="GO" id="GO:0030026">
    <property type="term" value="P:intracellular manganese ion homeostasis"/>
    <property type="evidence" value="ECO:0007669"/>
    <property type="project" value="TreeGrafter"/>
</dbReference>
<dbReference type="GO" id="GO:0005737">
    <property type="term" value="C:cytoplasm"/>
    <property type="evidence" value="ECO:0007669"/>
    <property type="project" value="TreeGrafter"/>
</dbReference>
<dbReference type="InterPro" id="IPR046342">
    <property type="entry name" value="CBS_dom_sf"/>
</dbReference>
<dbReference type="PANTHER" id="PTHR12064:SF97">
    <property type="entry name" value="METAL TRANSPORTER CNNM-5"/>
    <property type="match status" value="1"/>
</dbReference>